<feature type="transmembrane region" description="Helical" evidence="1">
    <location>
        <begin position="7"/>
        <end position="24"/>
    </location>
</feature>
<keyword evidence="1" id="KW-0812">Transmembrane</keyword>
<accession>A0A4J1WAB1</accession>
<keyword evidence="1" id="KW-0472">Membrane</keyword>
<feature type="transmembrane region" description="Helical" evidence="1">
    <location>
        <begin position="30"/>
        <end position="56"/>
    </location>
</feature>
<feature type="transmembrane region" description="Helical" evidence="1">
    <location>
        <begin position="145"/>
        <end position="165"/>
    </location>
</feature>
<feature type="transmembrane region" description="Helical" evidence="1">
    <location>
        <begin position="122"/>
        <end position="139"/>
    </location>
</feature>
<evidence type="ECO:0000313" key="2">
    <source>
        <dbReference type="EMBL" id="VNP66287.1"/>
    </source>
</evidence>
<sequence>MKDDQKYLLAGLYSLLVAIFYFPLIDSKGIFVSILMAVLLLYLIYFIATVIHIVIIKFIRKKSFKYLVLYPFTYDGSWRFQPINLLYFPEMVRDVIPINLVQEYCQGQPYGLLKKMLKRIRLSREISLLLATIIVYFFTHRILPLSVFTFIFSYILLFAQSYLGGNTVWIGNRRLIIDDEFEKILLSKSYIKEISSARYSEYLTCEYKNLTPIILIAIFENLLDSYLLQNQSEVDLDIFYKVLPLLYKEKYTMGFNYFVSLNYLLYKVGFLGIIYDNEALRDLSKQYLNKNISELQDGSFEGGIQDAVASKQIVVINEFIACLNSRCVPSQYDRFFYKDRPYIFPERVLLRGENLLYLD</sequence>
<protein>
    <submittedName>
        <fullName evidence="2">Uncharacterized protein</fullName>
    </submittedName>
</protein>
<organism evidence="2">
    <name type="scientific">Streptococcus pneumoniae</name>
    <dbReference type="NCBI Taxonomy" id="1313"/>
    <lineage>
        <taxon>Bacteria</taxon>
        <taxon>Bacillati</taxon>
        <taxon>Bacillota</taxon>
        <taxon>Bacilli</taxon>
        <taxon>Lactobacillales</taxon>
        <taxon>Streptococcaceae</taxon>
        <taxon>Streptococcus</taxon>
    </lineage>
</organism>
<gene>
    <name evidence="2" type="ORF">SAMEA3353535_01063</name>
</gene>
<proteinExistence type="predicted"/>
<reference evidence="2" key="1">
    <citation type="submission" date="2019-04" db="EMBL/GenBank/DDBJ databases">
        <authorList>
            <consortium name="Pathogen Informatics"/>
        </authorList>
    </citation>
    <scope>NUCLEOTIDE SEQUENCE</scope>
    <source>
        <strain evidence="2">GPSC22</strain>
    </source>
</reference>
<feature type="transmembrane region" description="Helical" evidence="1">
    <location>
        <begin position="255"/>
        <end position="275"/>
    </location>
</feature>
<name>A0A4J1WAB1_STREE</name>
<evidence type="ECO:0000256" key="1">
    <source>
        <dbReference type="SAM" id="Phobius"/>
    </source>
</evidence>
<dbReference type="AlphaFoldDB" id="A0A4J1WAB1"/>
<keyword evidence="1" id="KW-1133">Transmembrane helix</keyword>
<dbReference type="EMBL" id="CAATGS010000003">
    <property type="protein sequence ID" value="VNP66287.1"/>
    <property type="molecule type" value="Genomic_DNA"/>
</dbReference>